<comment type="caution">
    <text evidence="2">The sequence shown here is derived from an EMBL/GenBank/DDBJ whole genome shotgun (WGS) entry which is preliminary data.</text>
</comment>
<dbReference type="Gene3D" id="2.30.110.10">
    <property type="entry name" value="Electron Transport, Fmn-binding Protein, Chain A"/>
    <property type="match status" value="1"/>
</dbReference>
<accession>A0ABW0NV30</accession>
<sequence length="162" mass="17589">MPDSELQQSVWEALERHPVCMVTTVVDGAIRTRPMSGHVEREHHRLLFIVHRETGLVAAAGQPTGLSIAISDEARNFYAAVRCAAAEIEDRDLLARIWTPVTGAWFPGGPDDPEATLLALTPESAEIWNGPSSGVLVAFKLATAKLLGRTPDLGVNARIDMR</sequence>
<dbReference type="Pfam" id="PF16242">
    <property type="entry name" value="Pyrid_ox_like"/>
    <property type="match status" value="1"/>
</dbReference>
<protein>
    <submittedName>
        <fullName evidence="2">Pyridoxamine 5'-phosphate oxidase family protein</fullName>
    </submittedName>
</protein>
<dbReference type="InterPro" id="IPR052917">
    <property type="entry name" value="Stress-Dev_Protein"/>
</dbReference>
<evidence type="ECO:0000259" key="1">
    <source>
        <dbReference type="Pfam" id="PF16242"/>
    </source>
</evidence>
<gene>
    <name evidence="2" type="ORF">ACFPN9_03680</name>
</gene>
<dbReference type="PANTHER" id="PTHR34818">
    <property type="entry name" value="PROTEIN BLI-3"/>
    <property type="match status" value="1"/>
</dbReference>
<name>A0ABW0NV30_9HYPH</name>
<dbReference type="EMBL" id="JBHSLU010000007">
    <property type="protein sequence ID" value="MFC5504351.1"/>
    <property type="molecule type" value="Genomic_DNA"/>
</dbReference>
<organism evidence="2 3">
    <name type="scientific">Bosea massiliensis</name>
    <dbReference type="NCBI Taxonomy" id="151419"/>
    <lineage>
        <taxon>Bacteria</taxon>
        <taxon>Pseudomonadati</taxon>
        <taxon>Pseudomonadota</taxon>
        <taxon>Alphaproteobacteria</taxon>
        <taxon>Hyphomicrobiales</taxon>
        <taxon>Boseaceae</taxon>
        <taxon>Bosea</taxon>
    </lineage>
</organism>
<dbReference type="Proteomes" id="UP001596060">
    <property type="component" value="Unassembled WGS sequence"/>
</dbReference>
<dbReference type="InterPro" id="IPR012349">
    <property type="entry name" value="Split_barrel_FMN-bd"/>
</dbReference>
<feature type="domain" description="General stress protein FMN-binding split barrel" evidence="1">
    <location>
        <begin position="8"/>
        <end position="152"/>
    </location>
</feature>
<proteinExistence type="predicted"/>
<reference evidence="3" key="1">
    <citation type="journal article" date="2019" name="Int. J. Syst. Evol. Microbiol.">
        <title>The Global Catalogue of Microorganisms (GCM) 10K type strain sequencing project: providing services to taxonomists for standard genome sequencing and annotation.</title>
        <authorList>
            <consortium name="The Broad Institute Genomics Platform"/>
            <consortium name="The Broad Institute Genome Sequencing Center for Infectious Disease"/>
            <person name="Wu L."/>
            <person name="Ma J."/>
        </authorList>
    </citation>
    <scope>NUCLEOTIDE SEQUENCE [LARGE SCALE GENOMIC DNA]</scope>
    <source>
        <strain evidence="3">CCUG 43117</strain>
    </source>
</reference>
<evidence type="ECO:0000313" key="2">
    <source>
        <dbReference type="EMBL" id="MFC5504351.1"/>
    </source>
</evidence>
<evidence type="ECO:0000313" key="3">
    <source>
        <dbReference type="Proteomes" id="UP001596060"/>
    </source>
</evidence>
<dbReference type="SUPFAM" id="SSF50475">
    <property type="entry name" value="FMN-binding split barrel"/>
    <property type="match status" value="1"/>
</dbReference>
<dbReference type="RefSeq" id="WP_066718056.1">
    <property type="nucleotide sequence ID" value="NZ_JBHSLU010000007.1"/>
</dbReference>
<dbReference type="PANTHER" id="PTHR34818:SF1">
    <property type="entry name" value="PROTEIN BLI-3"/>
    <property type="match status" value="1"/>
</dbReference>
<keyword evidence="3" id="KW-1185">Reference proteome</keyword>
<dbReference type="InterPro" id="IPR038725">
    <property type="entry name" value="YdaG_split_barrel_FMN-bd"/>
</dbReference>